<comment type="caution">
    <text evidence="1">The sequence shown here is derived from an EMBL/GenBank/DDBJ whole genome shotgun (WGS) entry which is preliminary data.</text>
</comment>
<sequence length="76" mass="7984">AAAAALAEYAPDSAAELASAARASDAQRYGNADVQLSADDSRGLVADVHDELFGRLSGPQRVLKTLLPASVFDRRR</sequence>
<dbReference type="Proteomes" id="UP000235598">
    <property type="component" value="Unassembled WGS sequence"/>
</dbReference>
<dbReference type="RefSeq" id="WP_180965513.1">
    <property type="nucleotide sequence ID" value="NZ_PNHK01000535.1"/>
</dbReference>
<organism evidence="1 2">
    <name type="scientific">Brevibacterium paucivorans</name>
    <dbReference type="NCBI Taxonomy" id="170994"/>
    <lineage>
        <taxon>Bacteria</taxon>
        <taxon>Bacillati</taxon>
        <taxon>Actinomycetota</taxon>
        <taxon>Actinomycetes</taxon>
        <taxon>Micrococcales</taxon>
        <taxon>Brevibacteriaceae</taxon>
        <taxon>Brevibacterium</taxon>
    </lineage>
</organism>
<dbReference type="EMBL" id="PNHK01000535">
    <property type="protein sequence ID" value="PMD01471.1"/>
    <property type="molecule type" value="Genomic_DNA"/>
</dbReference>
<gene>
    <name evidence="1" type="ORF">CJ199_14910</name>
</gene>
<reference evidence="1 2" key="1">
    <citation type="submission" date="2017-09" db="EMBL/GenBank/DDBJ databases">
        <title>Bacterial strain isolated from the female urinary microbiota.</title>
        <authorList>
            <person name="Thomas-White K."/>
            <person name="Kumar N."/>
            <person name="Forster S."/>
            <person name="Putonti C."/>
            <person name="Lawley T."/>
            <person name="Wolfe A.J."/>
        </authorList>
    </citation>
    <scope>NUCLEOTIDE SEQUENCE [LARGE SCALE GENOMIC DNA]</scope>
    <source>
        <strain evidence="1 2">UMB1301</strain>
    </source>
</reference>
<dbReference type="AlphaFoldDB" id="A0A2N6VIK2"/>
<evidence type="ECO:0000313" key="1">
    <source>
        <dbReference type="EMBL" id="PMD01471.1"/>
    </source>
</evidence>
<protein>
    <submittedName>
        <fullName evidence="1">Uncharacterized protein</fullName>
    </submittedName>
</protein>
<evidence type="ECO:0000313" key="2">
    <source>
        <dbReference type="Proteomes" id="UP000235598"/>
    </source>
</evidence>
<proteinExistence type="predicted"/>
<feature type="non-terminal residue" evidence="1">
    <location>
        <position position="1"/>
    </location>
</feature>
<accession>A0A2N6VIK2</accession>
<name>A0A2N6VIK2_9MICO</name>